<gene>
    <name evidence="7" type="primary">recO</name>
    <name evidence="9" type="ORF">UX39_C0001G0050</name>
</gene>
<evidence type="ECO:0000256" key="7">
    <source>
        <dbReference type="HAMAP-Rule" id="MF_00201"/>
    </source>
</evidence>
<dbReference type="PANTHER" id="PTHR33991">
    <property type="entry name" value="DNA REPAIR PROTEIN RECO"/>
    <property type="match status" value="1"/>
</dbReference>
<feature type="domain" description="DNA replication/recombination mediator RecO N-terminal" evidence="8">
    <location>
        <begin position="2"/>
        <end position="58"/>
    </location>
</feature>
<accession>A0A0G1S297</accession>
<keyword evidence="3 7" id="KW-0227">DNA damage</keyword>
<sequence length="233" mass="26601">MISFYTRECGKLELLARGIKKIESKNSPHVEPFSYADIEFAAGKELYHLTKVQPIQSFKNIRSDLHKSLVAEYASKLLDVIVEPRAKDERIFDLFLGWLQFLENVKLPDSGILLLAGFVFKLFSYLGFQPVLDKCVVGDEEIVDAQEAQGFYFAGGGVVCPAHKTEKQRVGEFVIDISFEQVSVFRLLLVANWQAIAEISMESKEASRLWNIVYQFAQFHSEKKLPVWLSEWA</sequence>
<dbReference type="InterPro" id="IPR037278">
    <property type="entry name" value="ARFGAP/RecO"/>
</dbReference>
<evidence type="ECO:0000256" key="1">
    <source>
        <dbReference type="ARBA" id="ARBA00007452"/>
    </source>
</evidence>
<proteinExistence type="inferred from homology"/>
<protein>
    <recommendedName>
        <fullName evidence="2 7">DNA repair protein RecO</fullName>
    </recommendedName>
    <alternativeName>
        <fullName evidence="6 7">Recombination protein O</fullName>
    </alternativeName>
</protein>
<dbReference type="EMBL" id="LCMA01000001">
    <property type="protein sequence ID" value="KKU27330.1"/>
    <property type="molecule type" value="Genomic_DNA"/>
</dbReference>
<dbReference type="InterPro" id="IPR022572">
    <property type="entry name" value="DNA_rep/recomb_RecO_N"/>
</dbReference>
<dbReference type="Proteomes" id="UP000034175">
    <property type="component" value="Unassembled WGS sequence"/>
</dbReference>
<keyword evidence="5 7" id="KW-0234">DNA repair</keyword>
<dbReference type="InterPro" id="IPR042242">
    <property type="entry name" value="RecO_C"/>
</dbReference>
<evidence type="ECO:0000259" key="8">
    <source>
        <dbReference type="Pfam" id="PF11967"/>
    </source>
</evidence>
<name>A0A0G1S297_9BACT</name>
<comment type="similarity">
    <text evidence="1 7">Belongs to the RecO family.</text>
</comment>
<comment type="caution">
    <text evidence="9">The sequence shown here is derived from an EMBL/GenBank/DDBJ whole genome shotgun (WGS) entry which is preliminary data.</text>
</comment>
<dbReference type="PANTHER" id="PTHR33991:SF1">
    <property type="entry name" value="DNA REPAIR PROTEIN RECO"/>
    <property type="match status" value="1"/>
</dbReference>
<reference evidence="9 10" key="1">
    <citation type="journal article" date="2015" name="Nature">
        <title>rRNA introns, odd ribosomes, and small enigmatic genomes across a large radiation of phyla.</title>
        <authorList>
            <person name="Brown C.T."/>
            <person name="Hug L.A."/>
            <person name="Thomas B.C."/>
            <person name="Sharon I."/>
            <person name="Castelle C.J."/>
            <person name="Singh A."/>
            <person name="Wilkins M.J."/>
            <person name="Williams K.H."/>
            <person name="Banfield J.F."/>
        </authorList>
    </citation>
    <scope>NUCLEOTIDE SEQUENCE [LARGE SCALE GENOMIC DNA]</scope>
</reference>
<dbReference type="Gene3D" id="2.40.50.140">
    <property type="entry name" value="Nucleic acid-binding proteins"/>
    <property type="match status" value="1"/>
</dbReference>
<dbReference type="GO" id="GO:0043590">
    <property type="term" value="C:bacterial nucleoid"/>
    <property type="evidence" value="ECO:0007669"/>
    <property type="project" value="TreeGrafter"/>
</dbReference>
<evidence type="ECO:0000313" key="9">
    <source>
        <dbReference type="EMBL" id="KKU27330.1"/>
    </source>
</evidence>
<dbReference type="Pfam" id="PF02565">
    <property type="entry name" value="RecO_C"/>
    <property type="match status" value="1"/>
</dbReference>
<dbReference type="InterPro" id="IPR012340">
    <property type="entry name" value="NA-bd_OB-fold"/>
</dbReference>
<evidence type="ECO:0000256" key="2">
    <source>
        <dbReference type="ARBA" id="ARBA00021310"/>
    </source>
</evidence>
<evidence type="ECO:0000256" key="3">
    <source>
        <dbReference type="ARBA" id="ARBA00022763"/>
    </source>
</evidence>
<dbReference type="Pfam" id="PF11967">
    <property type="entry name" value="RecO_N"/>
    <property type="match status" value="1"/>
</dbReference>
<evidence type="ECO:0000256" key="6">
    <source>
        <dbReference type="ARBA" id="ARBA00033409"/>
    </source>
</evidence>
<dbReference type="HAMAP" id="MF_00201">
    <property type="entry name" value="RecO"/>
    <property type="match status" value="1"/>
</dbReference>
<dbReference type="GO" id="GO:0006310">
    <property type="term" value="P:DNA recombination"/>
    <property type="evidence" value="ECO:0007669"/>
    <property type="project" value="UniProtKB-UniRule"/>
</dbReference>
<evidence type="ECO:0000256" key="4">
    <source>
        <dbReference type="ARBA" id="ARBA00023172"/>
    </source>
</evidence>
<dbReference type="InterPro" id="IPR003717">
    <property type="entry name" value="RecO"/>
</dbReference>
<dbReference type="GO" id="GO:0006302">
    <property type="term" value="P:double-strand break repair"/>
    <property type="evidence" value="ECO:0007669"/>
    <property type="project" value="TreeGrafter"/>
</dbReference>
<dbReference type="NCBIfam" id="TIGR00613">
    <property type="entry name" value="reco"/>
    <property type="match status" value="1"/>
</dbReference>
<dbReference type="Gene3D" id="1.20.1440.120">
    <property type="entry name" value="Recombination protein O, C-terminal domain"/>
    <property type="match status" value="1"/>
</dbReference>
<organism evidence="9 10">
    <name type="scientific">Candidatus Magasanikbacteria bacterium GW2011_GWA2_46_17</name>
    <dbReference type="NCBI Taxonomy" id="1619042"/>
    <lineage>
        <taxon>Bacteria</taxon>
        <taxon>Candidatus Magasanikiibacteriota</taxon>
    </lineage>
</organism>
<dbReference type="AlphaFoldDB" id="A0A0G1S297"/>
<keyword evidence="4 7" id="KW-0233">DNA recombination</keyword>
<evidence type="ECO:0000313" key="10">
    <source>
        <dbReference type="Proteomes" id="UP000034175"/>
    </source>
</evidence>
<dbReference type="SUPFAM" id="SSF50249">
    <property type="entry name" value="Nucleic acid-binding proteins"/>
    <property type="match status" value="1"/>
</dbReference>
<dbReference type="SUPFAM" id="SSF57863">
    <property type="entry name" value="ArfGap/RecO-like zinc finger"/>
    <property type="match status" value="1"/>
</dbReference>
<evidence type="ECO:0000256" key="5">
    <source>
        <dbReference type="ARBA" id="ARBA00023204"/>
    </source>
</evidence>
<comment type="function">
    <text evidence="7">Involved in DNA repair and RecF pathway recombination.</text>
</comment>